<dbReference type="OrthoDB" id="2565089at2759"/>
<evidence type="ECO:0000256" key="1">
    <source>
        <dbReference type="SAM" id="MobiDB-lite"/>
    </source>
</evidence>
<accession>A0A1B9IQB8</accession>
<reference evidence="2 3" key="1">
    <citation type="submission" date="2013-07" db="EMBL/GenBank/DDBJ databases">
        <title>The Genome Sequence of Kwoniella mangroviensis CBS10435.</title>
        <authorList>
            <consortium name="The Broad Institute Genome Sequencing Platform"/>
            <person name="Cuomo C."/>
            <person name="Litvintseva A."/>
            <person name="Chen Y."/>
            <person name="Heitman J."/>
            <person name="Sun S."/>
            <person name="Springer D."/>
            <person name="Dromer F."/>
            <person name="Young S.K."/>
            <person name="Zeng Q."/>
            <person name="Gargeya S."/>
            <person name="Fitzgerald M."/>
            <person name="Abouelleil A."/>
            <person name="Alvarado L."/>
            <person name="Berlin A.M."/>
            <person name="Chapman S.B."/>
            <person name="Dewar J."/>
            <person name="Goldberg J."/>
            <person name="Griggs A."/>
            <person name="Gujja S."/>
            <person name="Hansen M."/>
            <person name="Howarth C."/>
            <person name="Imamovic A."/>
            <person name="Larimer J."/>
            <person name="McCowan C."/>
            <person name="Murphy C."/>
            <person name="Pearson M."/>
            <person name="Priest M."/>
            <person name="Roberts A."/>
            <person name="Saif S."/>
            <person name="Shea T."/>
            <person name="Sykes S."/>
            <person name="Wortman J."/>
            <person name="Nusbaum C."/>
            <person name="Birren B."/>
        </authorList>
    </citation>
    <scope>NUCLEOTIDE SEQUENCE [LARGE SCALE GENOMIC DNA]</scope>
    <source>
        <strain evidence="2 3">CBS 10435</strain>
    </source>
</reference>
<name>A0A1B9IQB8_9TREE</name>
<dbReference type="Proteomes" id="UP000092583">
    <property type="component" value="Unassembled WGS sequence"/>
</dbReference>
<protein>
    <submittedName>
        <fullName evidence="2">Uncharacterized protein</fullName>
    </submittedName>
</protein>
<reference evidence="3" key="2">
    <citation type="submission" date="2013-12" db="EMBL/GenBank/DDBJ databases">
        <title>Evolution of pathogenesis and genome organization in the Tremellales.</title>
        <authorList>
            <person name="Cuomo C."/>
            <person name="Litvintseva A."/>
            <person name="Heitman J."/>
            <person name="Chen Y."/>
            <person name="Sun S."/>
            <person name="Springer D."/>
            <person name="Dromer F."/>
            <person name="Young S."/>
            <person name="Zeng Q."/>
            <person name="Chapman S."/>
            <person name="Gujja S."/>
            <person name="Saif S."/>
            <person name="Birren B."/>
        </authorList>
    </citation>
    <scope>NUCLEOTIDE SEQUENCE [LARGE SCALE GENOMIC DNA]</scope>
    <source>
        <strain evidence="3">CBS 10435</strain>
    </source>
</reference>
<feature type="region of interest" description="Disordered" evidence="1">
    <location>
        <begin position="213"/>
        <end position="232"/>
    </location>
</feature>
<sequence>MLAIRPPLGRVICPACRLFSSLSRTSCPSEHPAIQNRSRSIIFDSPIYNPPSSDTSIKPLKYLRREYEHGTDIKGKRKQKETVEADDPYHVMLNSPLRQCIVTRQKFPSAFMVNLRPTYFPPSSKELTGSLKLLPDRIITRGRSKKGKGVWASCHRTVIQHLLNDKGPHIGSLRAFPSITIPNNVKTIIHSQLLQRVQNELEWLSNKLSSLSPRAEISDSSPSSSSSDPIHKEIRHKPILRRLTSVEVSHINNQDGHDRSPAQIGDEGEIIALLDISGLNSSSIATTGLISSSAPDVEDAIDIPLVSIQGKSIPLYNLSTLFPQSSHLHLNTNIKKILSIERKLKRCTKMSSPRIQGEELSIKLNHSDIIALCIYPSGSVDHIQKQRGVVGIPLFVSVWRLRCFLGQGWVG</sequence>
<proteinExistence type="predicted"/>
<evidence type="ECO:0000313" key="2">
    <source>
        <dbReference type="EMBL" id="OCF57755.1"/>
    </source>
</evidence>
<evidence type="ECO:0000313" key="3">
    <source>
        <dbReference type="Proteomes" id="UP000092583"/>
    </source>
</evidence>
<feature type="compositionally biased region" description="Low complexity" evidence="1">
    <location>
        <begin position="218"/>
        <end position="228"/>
    </location>
</feature>
<keyword evidence="3" id="KW-1185">Reference proteome</keyword>
<dbReference type="AlphaFoldDB" id="A0A1B9IQB8"/>
<gene>
    <name evidence="2" type="ORF">L486_05220</name>
</gene>
<organism evidence="2 3">
    <name type="scientific">Kwoniella mangroviensis CBS 10435</name>
    <dbReference type="NCBI Taxonomy" id="1331196"/>
    <lineage>
        <taxon>Eukaryota</taxon>
        <taxon>Fungi</taxon>
        <taxon>Dikarya</taxon>
        <taxon>Basidiomycota</taxon>
        <taxon>Agaricomycotina</taxon>
        <taxon>Tremellomycetes</taxon>
        <taxon>Tremellales</taxon>
        <taxon>Cryptococcaceae</taxon>
        <taxon>Kwoniella</taxon>
    </lineage>
</organism>
<dbReference type="EMBL" id="KI669463">
    <property type="protein sequence ID" value="OCF57755.1"/>
    <property type="molecule type" value="Genomic_DNA"/>
</dbReference>
<dbReference type="STRING" id="1331196.A0A1B9IQB8"/>